<proteinExistence type="predicted"/>
<sequence>MTATNRNTDKNHSESNSKSEVLQNIKGVAKRKGGELLKAAQRRYFNIPQCTILNHVNLPLSFFAPFFHPSFLSFDREGRRSVDGSPINEGQCLLSFQGDLRPQESVAMLCASNAVAEEKKRGRRALPLASLFRCVIVFVEIKSN</sequence>
<dbReference type="Proteomes" id="UP000499080">
    <property type="component" value="Unassembled WGS sequence"/>
</dbReference>
<gene>
    <name evidence="2" type="ORF">AVEN_117346_1</name>
</gene>
<feature type="compositionally biased region" description="Basic and acidic residues" evidence="1">
    <location>
        <begin position="7"/>
        <end position="17"/>
    </location>
</feature>
<comment type="caution">
    <text evidence="2">The sequence shown here is derived from an EMBL/GenBank/DDBJ whole genome shotgun (WGS) entry which is preliminary data.</text>
</comment>
<evidence type="ECO:0000256" key="1">
    <source>
        <dbReference type="SAM" id="MobiDB-lite"/>
    </source>
</evidence>
<organism evidence="2 3">
    <name type="scientific">Araneus ventricosus</name>
    <name type="common">Orbweaver spider</name>
    <name type="synonym">Epeira ventricosa</name>
    <dbReference type="NCBI Taxonomy" id="182803"/>
    <lineage>
        <taxon>Eukaryota</taxon>
        <taxon>Metazoa</taxon>
        <taxon>Ecdysozoa</taxon>
        <taxon>Arthropoda</taxon>
        <taxon>Chelicerata</taxon>
        <taxon>Arachnida</taxon>
        <taxon>Araneae</taxon>
        <taxon>Araneomorphae</taxon>
        <taxon>Entelegynae</taxon>
        <taxon>Araneoidea</taxon>
        <taxon>Araneidae</taxon>
        <taxon>Araneus</taxon>
    </lineage>
</organism>
<evidence type="ECO:0000313" key="2">
    <source>
        <dbReference type="EMBL" id="GBM70636.1"/>
    </source>
</evidence>
<dbReference type="OrthoDB" id="10602278at2759"/>
<accession>A0A4Y2I0D0</accession>
<name>A0A4Y2I0D0_ARAVE</name>
<evidence type="ECO:0000313" key="3">
    <source>
        <dbReference type="Proteomes" id="UP000499080"/>
    </source>
</evidence>
<dbReference type="AlphaFoldDB" id="A0A4Y2I0D0"/>
<keyword evidence="3" id="KW-1185">Reference proteome</keyword>
<dbReference type="EMBL" id="BGPR01002263">
    <property type="protein sequence ID" value="GBM70636.1"/>
    <property type="molecule type" value="Genomic_DNA"/>
</dbReference>
<feature type="region of interest" description="Disordered" evidence="1">
    <location>
        <begin position="1"/>
        <end position="22"/>
    </location>
</feature>
<protein>
    <submittedName>
        <fullName evidence="2">Uncharacterized protein</fullName>
    </submittedName>
</protein>
<reference evidence="2 3" key="1">
    <citation type="journal article" date="2019" name="Sci. Rep.">
        <title>Orb-weaving spider Araneus ventricosus genome elucidates the spidroin gene catalogue.</title>
        <authorList>
            <person name="Kono N."/>
            <person name="Nakamura H."/>
            <person name="Ohtoshi R."/>
            <person name="Moran D.A.P."/>
            <person name="Shinohara A."/>
            <person name="Yoshida Y."/>
            <person name="Fujiwara M."/>
            <person name="Mori M."/>
            <person name="Tomita M."/>
            <person name="Arakawa K."/>
        </authorList>
    </citation>
    <scope>NUCLEOTIDE SEQUENCE [LARGE SCALE GENOMIC DNA]</scope>
</reference>